<dbReference type="GO" id="GO:0009637">
    <property type="term" value="P:response to blue light"/>
    <property type="evidence" value="ECO:0007669"/>
    <property type="project" value="UniProtKB-ARBA"/>
</dbReference>
<dbReference type="InterPro" id="IPR035965">
    <property type="entry name" value="PAS-like_dom_sf"/>
</dbReference>
<evidence type="ECO:0000256" key="1">
    <source>
        <dbReference type="ARBA" id="ARBA00022543"/>
    </source>
</evidence>
<dbReference type="InterPro" id="IPR001610">
    <property type="entry name" value="PAC"/>
</dbReference>
<dbReference type="SMART" id="SM00086">
    <property type="entry name" value="PAC"/>
    <property type="match status" value="1"/>
</dbReference>
<evidence type="ECO:0000256" key="6">
    <source>
        <dbReference type="ARBA" id="ARBA00023170"/>
    </source>
</evidence>
<dbReference type="SUPFAM" id="SSF55785">
    <property type="entry name" value="PYP-like sensor domain (PAS domain)"/>
    <property type="match status" value="1"/>
</dbReference>
<protein>
    <submittedName>
        <fullName evidence="8">Putative LOV domain-containing protein</fullName>
    </submittedName>
</protein>
<feature type="domain" description="PAS" evidence="7">
    <location>
        <begin position="23"/>
        <end position="69"/>
    </location>
</feature>
<keyword evidence="1" id="KW-0600">Photoreceptor protein</keyword>
<dbReference type="PANTHER" id="PTHR47429:SF2">
    <property type="entry name" value="PROTEIN TWIN LOV 1"/>
    <property type="match status" value="1"/>
</dbReference>
<dbReference type="GO" id="GO:0005634">
    <property type="term" value="C:nucleus"/>
    <property type="evidence" value="ECO:0007669"/>
    <property type="project" value="TreeGrafter"/>
</dbReference>
<evidence type="ECO:0000313" key="8">
    <source>
        <dbReference type="EMBL" id="AML78439.1"/>
    </source>
</evidence>
<reference evidence="8" key="1">
    <citation type="journal article" date="2016" name="Proc. Natl. Acad. Sci. U.S.A.">
        <title>Functional and topological diversity of LOV domain photoreceptors.</title>
        <authorList>
            <person name="Glantz S.T."/>
            <person name="Carpenter E.J."/>
            <person name="Melkonian M."/>
            <person name="Gardner K.H."/>
            <person name="Boyden E.S."/>
            <person name="Wong G.K."/>
            <person name="Chow B.Y."/>
        </authorList>
    </citation>
    <scope>NUCLEOTIDE SEQUENCE</scope>
    <source>
        <strain evidence="8">RCBT_2033816</strain>
    </source>
</reference>
<evidence type="ECO:0000256" key="5">
    <source>
        <dbReference type="ARBA" id="ARBA00022991"/>
    </source>
</evidence>
<evidence type="ECO:0000259" key="7">
    <source>
        <dbReference type="PROSITE" id="PS50112"/>
    </source>
</evidence>
<keyword evidence="6" id="KW-0675">Receptor</keyword>
<dbReference type="PANTHER" id="PTHR47429">
    <property type="entry name" value="PROTEIN TWIN LOV 1"/>
    <property type="match status" value="1"/>
</dbReference>
<dbReference type="CDD" id="cd00130">
    <property type="entry name" value="PAS"/>
    <property type="match status" value="1"/>
</dbReference>
<dbReference type="InterPro" id="IPR000014">
    <property type="entry name" value="PAS"/>
</dbReference>
<name>A0A126X171_SPHPA</name>
<sequence>MLSLTRIQQSFVLADPKLPDIPIVHASKVFCEITGYSQEEVIGRNCRFLQGPDTDPEAVQKIHESIAGERACTVRILNYRKDKTSFWNHLHLSPVRSATGEVAFYVGVQLAMDIVDSAGDENVGMTPYMKQLGAVGAVKVAVRSLQGSGLRRSFKKNSEE</sequence>
<keyword evidence="2" id="KW-0716">Sensory transduction</keyword>
<dbReference type="GO" id="GO:0009881">
    <property type="term" value="F:photoreceptor activity"/>
    <property type="evidence" value="ECO:0007669"/>
    <property type="project" value="UniProtKB-KW"/>
</dbReference>
<keyword evidence="3" id="KW-0285">Flavoprotein</keyword>
<dbReference type="PROSITE" id="PS50112">
    <property type="entry name" value="PAS"/>
    <property type="match status" value="1"/>
</dbReference>
<evidence type="ECO:0000256" key="2">
    <source>
        <dbReference type="ARBA" id="ARBA00022606"/>
    </source>
</evidence>
<dbReference type="NCBIfam" id="TIGR00229">
    <property type="entry name" value="sensory_box"/>
    <property type="match status" value="1"/>
</dbReference>
<dbReference type="Gene3D" id="3.30.450.20">
    <property type="entry name" value="PAS domain"/>
    <property type="match status" value="1"/>
</dbReference>
<evidence type="ECO:0000256" key="4">
    <source>
        <dbReference type="ARBA" id="ARBA00022643"/>
    </source>
</evidence>
<proteinExistence type="evidence at transcript level"/>
<dbReference type="EMBL" id="KU700713">
    <property type="protein sequence ID" value="AML78439.1"/>
    <property type="molecule type" value="mRNA"/>
</dbReference>
<keyword evidence="5" id="KW-0157">Chromophore</keyword>
<evidence type="ECO:0000256" key="3">
    <source>
        <dbReference type="ARBA" id="ARBA00022630"/>
    </source>
</evidence>
<dbReference type="Pfam" id="PF13426">
    <property type="entry name" value="PAS_9"/>
    <property type="match status" value="1"/>
</dbReference>
<organism evidence="8">
    <name type="scientific">Sphagnum palustre</name>
    <name type="common">Blunt-leaved bog-moss</name>
    <name type="synonym">Sphagnum cymbifolium</name>
    <dbReference type="NCBI Taxonomy" id="13805"/>
    <lineage>
        <taxon>Eukaryota</taxon>
        <taxon>Viridiplantae</taxon>
        <taxon>Streptophyta</taxon>
        <taxon>Embryophyta</taxon>
        <taxon>Bryophyta</taxon>
        <taxon>Sphagnophytina</taxon>
        <taxon>Sphagnopsida</taxon>
        <taxon>Sphagnales</taxon>
        <taxon>Sphagnaceae</taxon>
        <taxon>Sphagnum</taxon>
    </lineage>
</organism>
<dbReference type="AlphaFoldDB" id="A0A126X171"/>
<keyword evidence="4" id="KW-0288">FMN</keyword>
<accession>A0A126X171</accession>